<feature type="transmembrane region" description="Helical" evidence="1">
    <location>
        <begin position="33"/>
        <end position="54"/>
    </location>
</feature>
<dbReference type="AlphaFoldDB" id="A0A2P7AZW7"/>
<proteinExistence type="predicted"/>
<keyword evidence="1" id="KW-0812">Transmembrane</keyword>
<feature type="transmembrane region" description="Helical" evidence="1">
    <location>
        <begin position="210"/>
        <end position="229"/>
    </location>
</feature>
<keyword evidence="4" id="KW-1185">Reference proteome</keyword>
<keyword evidence="1" id="KW-1133">Transmembrane helix</keyword>
<reference evidence="4" key="1">
    <citation type="submission" date="2017-11" db="EMBL/GenBank/DDBJ databases">
        <authorList>
            <person name="Kuznetsova I."/>
            <person name="Sazanova A."/>
            <person name="Chirak E."/>
            <person name="Safronova V."/>
            <person name="Willems A."/>
        </authorList>
    </citation>
    <scope>NUCLEOTIDE SEQUENCE [LARGE SCALE GENOMIC DNA]</scope>
    <source>
        <strain evidence="4">PEPV15</strain>
    </source>
</reference>
<evidence type="ECO:0000313" key="4">
    <source>
        <dbReference type="Proteomes" id="UP000241158"/>
    </source>
</evidence>
<dbReference type="PANTHER" id="PTHR23028:SF53">
    <property type="entry name" value="ACYL_TRANSF_3 DOMAIN-CONTAINING PROTEIN"/>
    <property type="match status" value="1"/>
</dbReference>
<keyword evidence="3" id="KW-0808">Transferase</keyword>
<dbReference type="GO" id="GO:0016020">
    <property type="term" value="C:membrane"/>
    <property type="evidence" value="ECO:0007669"/>
    <property type="project" value="TreeGrafter"/>
</dbReference>
<keyword evidence="3" id="KW-0012">Acyltransferase</keyword>
<dbReference type="GO" id="GO:0016747">
    <property type="term" value="F:acyltransferase activity, transferring groups other than amino-acyl groups"/>
    <property type="evidence" value="ECO:0007669"/>
    <property type="project" value="InterPro"/>
</dbReference>
<name>A0A2P7AZW7_9HYPH</name>
<sequence>MSDVRYRQLDGLRAVAVALVLYAHFFATDGSYWGHVGVRLFFVLSGFLITRLLLDARAAAEFQPATALKSFYIRRSLRIFPPYFAMLALVWLASLEESRRVLAWHALYLSNFWYAFRDEWSPWVLVHTWSLSIEEQFYLVWPLVILLAPRRSIERICVGVIIFSLAFRLYWPVTGTPSLARDLLPPASMDALACGALLAAWRTRTMLIPLWVRVSWVPLATAFLVLLWLRPVSLPMTLDWVRWIGLEILPLVPLVMIVNYCATGLSGYAGRLAESRPLTGLGRISYGVYLFHALVLAFVVKAQPWLPVNVSEQGLGRFLVAGTGTLVVAAISWMVLEKRVNAFKGLFPYVVPKNRHTERRGSGRGEHLLPACLHAASEEGDALAKTTIIKERMS</sequence>
<dbReference type="GO" id="GO:0009103">
    <property type="term" value="P:lipopolysaccharide biosynthetic process"/>
    <property type="evidence" value="ECO:0007669"/>
    <property type="project" value="TreeGrafter"/>
</dbReference>
<evidence type="ECO:0000256" key="1">
    <source>
        <dbReference type="SAM" id="Phobius"/>
    </source>
</evidence>
<organism evidence="3 4">
    <name type="scientific">Phyllobacterium endophyticum</name>
    <dbReference type="NCBI Taxonomy" id="1149773"/>
    <lineage>
        <taxon>Bacteria</taxon>
        <taxon>Pseudomonadati</taxon>
        <taxon>Pseudomonadota</taxon>
        <taxon>Alphaproteobacteria</taxon>
        <taxon>Hyphomicrobiales</taxon>
        <taxon>Phyllobacteriaceae</taxon>
        <taxon>Phyllobacterium</taxon>
    </lineage>
</organism>
<dbReference type="OrthoDB" id="9796461at2"/>
<evidence type="ECO:0000313" key="3">
    <source>
        <dbReference type="EMBL" id="PSH59694.1"/>
    </source>
</evidence>
<gene>
    <name evidence="3" type="ORF">CU100_02685</name>
</gene>
<dbReference type="InterPro" id="IPR002656">
    <property type="entry name" value="Acyl_transf_3_dom"/>
</dbReference>
<protein>
    <submittedName>
        <fullName evidence="3">Acyltransferase</fullName>
    </submittedName>
</protein>
<dbReference type="PANTHER" id="PTHR23028">
    <property type="entry name" value="ACETYLTRANSFERASE"/>
    <property type="match status" value="1"/>
</dbReference>
<comment type="caution">
    <text evidence="3">The sequence shown here is derived from an EMBL/GenBank/DDBJ whole genome shotgun (WGS) entry which is preliminary data.</text>
</comment>
<dbReference type="InterPro" id="IPR050879">
    <property type="entry name" value="Acyltransferase_3"/>
</dbReference>
<dbReference type="Pfam" id="PF01757">
    <property type="entry name" value="Acyl_transf_3"/>
    <property type="match status" value="1"/>
</dbReference>
<dbReference type="RefSeq" id="WP_106714998.1">
    <property type="nucleotide sequence ID" value="NZ_JACHXT010000002.1"/>
</dbReference>
<feature type="transmembrane region" description="Helical" evidence="1">
    <location>
        <begin position="12"/>
        <end position="27"/>
    </location>
</feature>
<feature type="domain" description="Acyltransferase 3" evidence="2">
    <location>
        <begin position="8"/>
        <end position="333"/>
    </location>
</feature>
<accession>A0A2P7AZW7</accession>
<dbReference type="Proteomes" id="UP000241158">
    <property type="component" value="Unassembled WGS sequence"/>
</dbReference>
<keyword evidence="1" id="KW-0472">Membrane</keyword>
<evidence type="ECO:0000259" key="2">
    <source>
        <dbReference type="Pfam" id="PF01757"/>
    </source>
</evidence>
<feature type="transmembrane region" description="Helical" evidence="1">
    <location>
        <begin position="318"/>
        <end position="336"/>
    </location>
</feature>
<feature type="transmembrane region" description="Helical" evidence="1">
    <location>
        <begin position="241"/>
        <end position="265"/>
    </location>
</feature>
<feature type="transmembrane region" description="Helical" evidence="1">
    <location>
        <begin position="286"/>
        <end position="306"/>
    </location>
</feature>
<dbReference type="EMBL" id="PGGN01000001">
    <property type="protein sequence ID" value="PSH59694.1"/>
    <property type="molecule type" value="Genomic_DNA"/>
</dbReference>